<organism evidence="2 3">
    <name type="scientific">Candidatus Colimorpha enterica</name>
    <dbReference type="NCBI Taxonomy" id="3083063"/>
    <lineage>
        <taxon>Bacteria</taxon>
        <taxon>Pseudomonadati</taxon>
        <taxon>Bacteroidota</taxon>
        <taxon>Bacteroidia</taxon>
        <taxon>Bacteroidales</taxon>
        <taxon>Candidatus Colimorpha</taxon>
    </lineage>
</organism>
<dbReference type="SMART" id="SM00481">
    <property type="entry name" value="POLIIIAc"/>
    <property type="match status" value="1"/>
</dbReference>
<feature type="domain" description="Polymerase/histidinol phosphatase N-terminal" evidence="1">
    <location>
        <begin position="15"/>
        <end position="76"/>
    </location>
</feature>
<sequence>MIKHLLPGSGNFYKANLHCHTTISDGRKTPEEVRRIYKEQGYSVVAFTDHDVFIPHPELAEEDFLPLNGFEIEINEWNKPWEHTKSCHLCFIALDPENHIHPLWHRTDYLFANAVNYRDRVQFDPEKPDFCRSHTPECVNAAIKTARECGFFVTYNHPRWSLETLDDYGKYAGMNAMEIYNHGCYAEGYDDYAPAVYDDILRGGQRCFCLSTDDNHNWVEPLSPRWDSFGGFVMIKADRLDYKEITSALLAGNFYSSRGPEIYSLTYDTGAHTVTVECSNAEKIIYTPGTRRQQTAHACECGAQYLNRAVFDVKPDELYFRISVYDTKGLTADTNAYFIDML</sequence>
<accession>A0AAE3JZ71</accession>
<evidence type="ECO:0000313" key="2">
    <source>
        <dbReference type="EMBL" id="MCI5754951.1"/>
    </source>
</evidence>
<evidence type="ECO:0000313" key="3">
    <source>
        <dbReference type="Proteomes" id="UP001139365"/>
    </source>
</evidence>
<evidence type="ECO:0000259" key="1">
    <source>
        <dbReference type="SMART" id="SM00481"/>
    </source>
</evidence>
<protein>
    <submittedName>
        <fullName evidence="2">PHP domain-containing protein</fullName>
    </submittedName>
</protein>
<dbReference type="InterPro" id="IPR052018">
    <property type="entry name" value="PHP_domain"/>
</dbReference>
<name>A0AAE3JZ71_9BACT</name>
<dbReference type="GO" id="GO:0035312">
    <property type="term" value="F:5'-3' DNA exonuclease activity"/>
    <property type="evidence" value="ECO:0007669"/>
    <property type="project" value="TreeGrafter"/>
</dbReference>
<dbReference type="SUPFAM" id="SSF89550">
    <property type="entry name" value="PHP domain-like"/>
    <property type="match status" value="1"/>
</dbReference>
<dbReference type="AlphaFoldDB" id="A0AAE3JZ71"/>
<dbReference type="GO" id="GO:0004534">
    <property type="term" value="F:5'-3' RNA exonuclease activity"/>
    <property type="evidence" value="ECO:0007669"/>
    <property type="project" value="TreeGrafter"/>
</dbReference>
<gene>
    <name evidence="2" type="ORF">MR241_01500</name>
</gene>
<dbReference type="EMBL" id="JALEMU010000026">
    <property type="protein sequence ID" value="MCI5754951.1"/>
    <property type="molecule type" value="Genomic_DNA"/>
</dbReference>
<dbReference type="PANTHER" id="PTHR42924">
    <property type="entry name" value="EXONUCLEASE"/>
    <property type="match status" value="1"/>
</dbReference>
<dbReference type="PANTHER" id="PTHR42924:SF3">
    <property type="entry name" value="POLYMERASE_HISTIDINOL PHOSPHATASE N-TERMINAL DOMAIN-CONTAINING PROTEIN"/>
    <property type="match status" value="1"/>
</dbReference>
<comment type="caution">
    <text evidence="2">The sequence shown here is derived from an EMBL/GenBank/DDBJ whole genome shotgun (WGS) entry which is preliminary data.</text>
</comment>
<reference evidence="2 3" key="1">
    <citation type="submission" date="2022-03" db="EMBL/GenBank/DDBJ databases">
        <title>Metagenome-assembled genomes from swine fecal metagenomes.</title>
        <authorList>
            <person name="Holman D.B."/>
            <person name="Kommadath A."/>
        </authorList>
    </citation>
    <scope>NUCLEOTIDE SEQUENCE [LARGE SCALE GENOMIC DNA]</scope>
    <source>
        <strain evidence="2">SUG147</strain>
    </source>
</reference>
<dbReference type="Gene3D" id="3.20.20.140">
    <property type="entry name" value="Metal-dependent hydrolases"/>
    <property type="match status" value="1"/>
</dbReference>
<dbReference type="InterPro" id="IPR003141">
    <property type="entry name" value="Pol/His_phosphatase_N"/>
</dbReference>
<proteinExistence type="predicted"/>
<dbReference type="Proteomes" id="UP001139365">
    <property type="component" value="Unassembled WGS sequence"/>
</dbReference>
<dbReference type="InterPro" id="IPR016195">
    <property type="entry name" value="Pol/histidinol_Pase-like"/>
</dbReference>